<feature type="compositionally biased region" description="Polar residues" evidence="1">
    <location>
        <begin position="83"/>
        <end position="93"/>
    </location>
</feature>
<accession>A0AAN6NNP9</accession>
<reference evidence="2" key="1">
    <citation type="journal article" date="2023" name="Mol. Phylogenet. Evol.">
        <title>Genome-scale phylogeny and comparative genomics of the fungal order Sordariales.</title>
        <authorList>
            <person name="Hensen N."/>
            <person name="Bonometti L."/>
            <person name="Westerberg I."/>
            <person name="Brannstrom I.O."/>
            <person name="Guillou S."/>
            <person name="Cros-Aarteil S."/>
            <person name="Calhoun S."/>
            <person name="Haridas S."/>
            <person name="Kuo A."/>
            <person name="Mondo S."/>
            <person name="Pangilinan J."/>
            <person name="Riley R."/>
            <person name="LaButti K."/>
            <person name="Andreopoulos B."/>
            <person name="Lipzen A."/>
            <person name="Chen C."/>
            <person name="Yan M."/>
            <person name="Daum C."/>
            <person name="Ng V."/>
            <person name="Clum A."/>
            <person name="Steindorff A."/>
            <person name="Ohm R.A."/>
            <person name="Martin F."/>
            <person name="Silar P."/>
            <person name="Natvig D.O."/>
            <person name="Lalanne C."/>
            <person name="Gautier V."/>
            <person name="Ament-Velasquez S.L."/>
            <person name="Kruys A."/>
            <person name="Hutchinson M.I."/>
            <person name="Powell A.J."/>
            <person name="Barry K."/>
            <person name="Miller A.N."/>
            <person name="Grigoriev I.V."/>
            <person name="Debuchy R."/>
            <person name="Gladieux P."/>
            <person name="Hiltunen Thoren M."/>
            <person name="Johannesson H."/>
        </authorList>
    </citation>
    <scope>NUCLEOTIDE SEQUENCE</scope>
    <source>
        <strain evidence="2">CBS 626.80</strain>
    </source>
</reference>
<feature type="compositionally biased region" description="Low complexity" evidence="1">
    <location>
        <begin position="65"/>
        <end position="77"/>
    </location>
</feature>
<feature type="compositionally biased region" description="Basic residues" evidence="1">
    <location>
        <begin position="176"/>
        <end position="185"/>
    </location>
</feature>
<sequence length="231" mass="25733">MRLTLDPVQDNPSQPCQLVWHQQRYTLPQPEPPEQLDEAELLINNPPVVPDDWELSEHDLEFLFGSEPGSESQSGSEPAPPQVNHQQSHFPNPQSLPTPPYSEAGDDEVNRASWCGISSVIRCSSASEQDHLFLAAAQPLSKISQPRMSSSGRGKRIGRSGQKNSDKDDRDSHKDNKGKRNHSHKCLQSNTRPRLPRHPERSLGRRKSTKDSTFPIKGASTGPSTQLILML</sequence>
<evidence type="ECO:0000256" key="1">
    <source>
        <dbReference type="SAM" id="MobiDB-lite"/>
    </source>
</evidence>
<reference evidence="2" key="2">
    <citation type="submission" date="2023-06" db="EMBL/GenBank/DDBJ databases">
        <authorList>
            <consortium name="Lawrence Berkeley National Laboratory"/>
            <person name="Mondo S.J."/>
            <person name="Hensen N."/>
            <person name="Bonometti L."/>
            <person name="Westerberg I."/>
            <person name="Brannstrom I.O."/>
            <person name="Guillou S."/>
            <person name="Cros-Aarteil S."/>
            <person name="Calhoun S."/>
            <person name="Haridas S."/>
            <person name="Kuo A."/>
            <person name="Pangilinan J."/>
            <person name="Riley R."/>
            <person name="Labutti K."/>
            <person name="Andreopoulos B."/>
            <person name="Lipzen A."/>
            <person name="Chen C."/>
            <person name="Yanf M."/>
            <person name="Daum C."/>
            <person name="Ng V."/>
            <person name="Clum A."/>
            <person name="Steindorff A."/>
            <person name="Ohm R."/>
            <person name="Martin F."/>
            <person name="Silar P."/>
            <person name="Natvig D."/>
            <person name="Lalanne C."/>
            <person name="Gautier V."/>
            <person name="Ament-Velasquez S.L."/>
            <person name="Kruys A."/>
            <person name="Hutchinson M.I."/>
            <person name="Powell A.J."/>
            <person name="Barry K."/>
            <person name="Miller A.N."/>
            <person name="Grigoriev I.V."/>
            <person name="Debuchy R."/>
            <person name="Gladieux P."/>
            <person name="Thoren M.H."/>
            <person name="Johannesson H."/>
        </authorList>
    </citation>
    <scope>NUCLEOTIDE SEQUENCE</scope>
    <source>
        <strain evidence="2">CBS 626.80</strain>
    </source>
</reference>
<feature type="compositionally biased region" description="Polar residues" evidence="1">
    <location>
        <begin position="221"/>
        <end position="231"/>
    </location>
</feature>
<protein>
    <submittedName>
        <fullName evidence="2">Uncharacterized protein</fullName>
    </submittedName>
</protein>
<dbReference type="AlphaFoldDB" id="A0AAN6NNP9"/>
<evidence type="ECO:0000313" key="2">
    <source>
        <dbReference type="EMBL" id="KAK3949005.1"/>
    </source>
</evidence>
<feature type="region of interest" description="Disordered" evidence="1">
    <location>
        <begin position="136"/>
        <end position="231"/>
    </location>
</feature>
<proteinExistence type="predicted"/>
<gene>
    <name evidence="2" type="ORF">QBC32DRAFT_317242</name>
</gene>
<dbReference type="EMBL" id="MU859233">
    <property type="protein sequence ID" value="KAK3949005.1"/>
    <property type="molecule type" value="Genomic_DNA"/>
</dbReference>
<keyword evidence="3" id="KW-1185">Reference proteome</keyword>
<dbReference type="Proteomes" id="UP001303222">
    <property type="component" value="Unassembled WGS sequence"/>
</dbReference>
<name>A0AAN6NNP9_9PEZI</name>
<feature type="region of interest" description="Disordered" evidence="1">
    <location>
        <begin position="57"/>
        <end position="107"/>
    </location>
</feature>
<comment type="caution">
    <text evidence="2">The sequence shown here is derived from an EMBL/GenBank/DDBJ whole genome shotgun (WGS) entry which is preliminary data.</text>
</comment>
<evidence type="ECO:0000313" key="3">
    <source>
        <dbReference type="Proteomes" id="UP001303222"/>
    </source>
</evidence>
<feature type="compositionally biased region" description="Basic and acidic residues" evidence="1">
    <location>
        <begin position="164"/>
        <end position="175"/>
    </location>
</feature>
<organism evidence="2 3">
    <name type="scientific">Pseudoneurospora amorphoporcata</name>
    <dbReference type="NCBI Taxonomy" id="241081"/>
    <lineage>
        <taxon>Eukaryota</taxon>
        <taxon>Fungi</taxon>
        <taxon>Dikarya</taxon>
        <taxon>Ascomycota</taxon>
        <taxon>Pezizomycotina</taxon>
        <taxon>Sordariomycetes</taxon>
        <taxon>Sordariomycetidae</taxon>
        <taxon>Sordariales</taxon>
        <taxon>Sordariaceae</taxon>
        <taxon>Pseudoneurospora</taxon>
    </lineage>
</organism>